<name>A0A8I2Z2L9_9AGAM</name>
<protein>
    <submittedName>
        <fullName evidence="2">Uncharacterized protein</fullName>
    </submittedName>
</protein>
<sequence length="323" mass="35844">MAGPGTQHTTMNENSSQPILNPNVYLNYLQPTDASEYEVARDLFLVTFGALLWDILSSLPEDWTIIRTTTPSPVLFAYFASRTCALAVVFMSVLAKTGPVPNCGVLELVLFIFWVLASASSSYLFLKRVHAVFPQERLVCHAFTVLWIVGVSASVVVVLPGSLHVYYEIADTKHCMNAQIKSYVSAAFIGTRPLRLPCIHCDQLQDPQVPSDYKTNRLEVFLPCQAVSSSYFTGSSTGWTAILHDHKWLQRHGLGLDFIAQYFSGLSVIAFCPRGGNHERDGVSRLSESQVRGVAEDRSCKSDRNPICGQRTCQCSSAKKQRR</sequence>
<evidence type="ECO:0000313" key="2">
    <source>
        <dbReference type="EMBL" id="KAG6381217.1"/>
    </source>
</evidence>
<feature type="transmembrane region" description="Helical" evidence="1">
    <location>
        <begin position="106"/>
        <end position="126"/>
    </location>
</feature>
<evidence type="ECO:0000256" key="1">
    <source>
        <dbReference type="SAM" id="Phobius"/>
    </source>
</evidence>
<keyword evidence="3" id="KW-1185">Reference proteome</keyword>
<dbReference type="EMBL" id="JAGFBS010000002">
    <property type="protein sequence ID" value="KAG6381217.1"/>
    <property type="molecule type" value="Genomic_DNA"/>
</dbReference>
<keyword evidence="1" id="KW-1133">Transmembrane helix</keyword>
<keyword evidence="1" id="KW-0472">Membrane</keyword>
<keyword evidence="1" id="KW-0812">Transmembrane</keyword>
<dbReference type="OrthoDB" id="3038990at2759"/>
<evidence type="ECO:0000313" key="3">
    <source>
        <dbReference type="Proteomes" id="UP000683000"/>
    </source>
</evidence>
<reference evidence="2" key="1">
    <citation type="submission" date="2021-03" db="EMBL/GenBank/DDBJ databases">
        <title>Evolutionary innovations through gain and loss of genes in the ectomycorrhizal Boletales.</title>
        <authorList>
            <person name="Wu G."/>
            <person name="Miyauchi S."/>
            <person name="Morin E."/>
            <person name="Yang Z.-L."/>
            <person name="Xu J."/>
            <person name="Martin F.M."/>
        </authorList>
    </citation>
    <scope>NUCLEOTIDE SEQUENCE</scope>
    <source>
        <strain evidence="2">BR01</strain>
    </source>
</reference>
<comment type="caution">
    <text evidence="2">The sequence shown here is derived from an EMBL/GenBank/DDBJ whole genome shotgun (WGS) entry which is preliminary data.</text>
</comment>
<dbReference type="AlphaFoldDB" id="A0A8I2Z2L9"/>
<feature type="transmembrane region" description="Helical" evidence="1">
    <location>
        <begin position="138"/>
        <end position="167"/>
    </location>
</feature>
<feature type="transmembrane region" description="Helical" evidence="1">
    <location>
        <begin position="75"/>
        <end position="94"/>
    </location>
</feature>
<organism evidence="2 3">
    <name type="scientific">Boletus reticuloceps</name>
    <dbReference type="NCBI Taxonomy" id="495285"/>
    <lineage>
        <taxon>Eukaryota</taxon>
        <taxon>Fungi</taxon>
        <taxon>Dikarya</taxon>
        <taxon>Basidiomycota</taxon>
        <taxon>Agaricomycotina</taxon>
        <taxon>Agaricomycetes</taxon>
        <taxon>Agaricomycetidae</taxon>
        <taxon>Boletales</taxon>
        <taxon>Boletineae</taxon>
        <taxon>Boletaceae</taxon>
        <taxon>Boletoideae</taxon>
        <taxon>Boletus</taxon>
    </lineage>
</organism>
<dbReference type="Proteomes" id="UP000683000">
    <property type="component" value="Unassembled WGS sequence"/>
</dbReference>
<gene>
    <name evidence="2" type="ORF">JVT61DRAFT_5620</name>
</gene>
<proteinExistence type="predicted"/>
<accession>A0A8I2Z2L9</accession>